<name>A0A5C4JC77_9ACTN</name>
<dbReference type="InterPro" id="IPR013785">
    <property type="entry name" value="Aldolase_TIM"/>
</dbReference>
<keyword evidence="5" id="KW-0119">Carbohydrate metabolism</keyword>
<sequence length="213" mass="21100">MIPRLAPGCALTSTGVVAVVRGTRAGRVADVLDTLADAGVRCLEITLNTPGALAELRAARRRLPGDVELGAGTVRTAADAAAAADAGASFLVAPDTSAEVAETAGEHGIAYFPGALTPGEVARAWELGATAVKVFPATALGPRYLRDLAEPFHDVPLLPTGGIGPDTAAGYIEAGAVAVGAGGSLIGDALDGGSLTDLADRAGRLLAAVEAAR</sequence>
<evidence type="ECO:0000256" key="1">
    <source>
        <dbReference type="ARBA" id="ARBA00004761"/>
    </source>
</evidence>
<dbReference type="SUPFAM" id="SSF51569">
    <property type="entry name" value="Aldolase"/>
    <property type="match status" value="1"/>
</dbReference>
<organism evidence="6 7">
    <name type="scientific">Actinomadura soli</name>
    <dbReference type="NCBI Taxonomy" id="2508997"/>
    <lineage>
        <taxon>Bacteria</taxon>
        <taxon>Bacillati</taxon>
        <taxon>Actinomycetota</taxon>
        <taxon>Actinomycetes</taxon>
        <taxon>Streptosporangiales</taxon>
        <taxon>Thermomonosporaceae</taxon>
        <taxon>Actinomadura</taxon>
    </lineage>
</organism>
<comment type="subunit">
    <text evidence="3">Homotrimer.</text>
</comment>
<dbReference type="PANTHER" id="PTHR30246:SF1">
    <property type="entry name" value="2-DEHYDRO-3-DEOXY-6-PHOSPHOGALACTONATE ALDOLASE-RELATED"/>
    <property type="match status" value="1"/>
</dbReference>
<reference evidence="6 7" key="1">
    <citation type="submission" date="2019-05" db="EMBL/GenBank/DDBJ databases">
        <title>Draft genome sequence of Actinomadura sp. 14C53.</title>
        <authorList>
            <person name="Saricaoglu S."/>
            <person name="Isik K."/>
        </authorList>
    </citation>
    <scope>NUCLEOTIDE SEQUENCE [LARGE SCALE GENOMIC DNA]</scope>
    <source>
        <strain evidence="6 7">14C53</strain>
    </source>
</reference>
<comment type="caution">
    <text evidence="6">The sequence shown here is derived from an EMBL/GenBank/DDBJ whole genome shotgun (WGS) entry which is preliminary data.</text>
</comment>
<evidence type="ECO:0000256" key="5">
    <source>
        <dbReference type="ARBA" id="ARBA00023277"/>
    </source>
</evidence>
<gene>
    <name evidence="6" type="ORF">ETD83_15700</name>
</gene>
<evidence type="ECO:0000256" key="2">
    <source>
        <dbReference type="ARBA" id="ARBA00006906"/>
    </source>
</evidence>
<evidence type="ECO:0000313" key="6">
    <source>
        <dbReference type="EMBL" id="TMR00832.1"/>
    </source>
</evidence>
<comment type="similarity">
    <text evidence="2">Belongs to the KHG/KDPG aldolase family.</text>
</comment>
<dbReference type="Gene3D" id="3.20.20.70">
    <property type="entry name" value="Aldolase class I"/>
    <property type="match status" value="1"/>
</dbReference>
<dbReference type="OrthoDB" id="9805177at2"/>
<dbReference type="CDD" id="cd00452">
    <property type="entry name" value="KDPG_aldolase"/>
    <property type="match status" value="1"/>
</dbReference>
<dbReference type="EMBL" id="VCKW01000069">
    <property type="protein sequence ID" value="TMR00832.1"/>
    <property type="molecule type" value="Genomic_DNA"/>
</dbReference>
<dbReference type="PANTHER" id="PTHR30246">
    <property type="entry name" value="2-KETO-3-DEOXY-6-PHOSPHOGLUCONATE ALDOLASE"/>
    <property type="match status" value="1"/>
</dbReference>
<proteinExistence type="inferred from homology"/>
<dbReference type="Proteomes" id="UP000309174">
    <property type="component" value="Unassembled WGS sequence"/>
</dbReference>
<evidence type="ECO:0000256" key="4">
    <source>
        <dbReference type="ARBA" id="ARBA00023239"/>
    </source>
</evidence>
<dbReference type="RefSeq" id="WP_138645865.1">
    <property type="nucleotide sequence ID" value="NZ_VCKW01000069.1"/>
</dbReference>
<evidence type="ECO:0000256" key="3">
    <source>
        <dbReference type="ARBA" id="ARBA00011233"/>
    </source>
</evidence>
<keyword evidence="4" id="KW-0456">Lyase</keyword>
<dbReference type="InterPro" id="IPR000887">
    <property type="entry name" value="Aldlse_KDPG_KHG"/>
</dbReference>
<dbReference type="GO" id="GO:0016829">
    <property type="term" value="F:lyase activity"/>
    <property type="evidence" value="ECO:0007669"/>
    <property type="project" value="UniProtKB-KW"/>
</dbReference>
<keyword evidence="7" id="KW-1185">Reference proteome</keyword>
<dbReference type="NCBIfam" id="TIGR01182">
    <property type="entry name" value="eda"/>
    <property type="match status" value="1"/>
</dbReference>
<evidence type="ECO:0000313" key="7">
    <source>
        <dbReference type="Proteomes" id="UP000309174"/>
    </source>
</evidence>
<dbReference type="AlphaFoldDB" id="A0A5C4JC77"/>
<protein>
    <submittedName>
        <fullName evidence="6">Bifunctional 4-hydroxy-2-oxoglutarate aldolase/2-dehydro-3-deoxy-phosphogluconate aldolase</fullName>
    </submittedName>
</protein>
<comment type="pathway">
    <text evidence="1">Carbohydrate acid metabolism.</text>
</comment>
<dbReference type="Pfam" id="PF01081">
    <property type="entry name" value="Aldolase"/>
    <property type="match status" value="1"/>
</dbReference>
<accession>A0A5C4JC77</accession>